<evidence type="ECO:0000256" key="5">
    <source>
        <dbReference type="SAM" id="SignalP"/>
    </source>
</evidence>
<dbReference type="InterPro" id="IPR050465">
    <property type="entry name" value="UPF0194_transport"/>
</dbReference>
<dbReference type="GO" id="GO:0030313">
    <property type="term" value="C:cell envelope"/>
    <property type="evidence" value="ECO:0007669"/>
    <property type="project" value="UniProtKB-SubCell"/>
</dbReference>
<comment type="subcellular location">
    <subcellularLocation>
        <location evidence="1">Cell envelope</location>
    </subcellularLocation>
</comment>
<reference evidence="7 8" key="1">
    <citation type="submission" date="2015-08" db="EMBL/GenBank/DDBJ databases">
        <authorList>
            <person name="Babu N.S."/>
            <person name="Beckwith C.J."/>
            <person name="Beseler K.G."/>
            <person name="Brison A."/>
            <person name="Carone J.V."/>
            <person name="Caskin T.P."/>
            <person name="Diamond M."/>
            <person name="Durham M.E."/>
            <person name="Foxe J.M."/>
            <person name="Go M."/>
            <person name="Henderson B.A."/>
            <person name="Jones I.B."/>
            <person name="McGettigan J.A."/>
            <person name="Micheletti S.J."/>
            <person name="Nasrallah M.E."/>
            <person name="Ortiz D."/>
            <person name="Piller C.R."/>
            <person name="Privatt S.R."/>
            <person name="Schneider S.L."/>
            <person name="Sharp S."/>
            <person name="Smith T.C."/>
            <person name="Stanton J.D."/>
            <person name="Ullery H.E."/>
            <person name="Wilson R.J."/>
            <person name="Serrano M.G."/>
            <person name="Buck G."/>
            <person name="Lee V."/>
            <person name="Wang Y."/>
            <person name="Carvalho R."/>
            <person name="Voegtly L."/>
            <person name="Shi R."/>
            <person name="Duckworth R."/>
            <person name="Johnson A."/>
            <person name="Loviza R."/>
            <person name="Walstead R."/>
            <person name="Shah Z."/>
            <person name="Kiflezghi M."/>
            <person name="Wade K."/>
            <person name="Ball S.L."/>
            <person name="Bradley K.W."/>
            <person name="Asai D.J."/>
            <person name="Bowman C.A."/>
            <person name="Russell D.A."/>
            <person name="Pope W.H."/>
            <person name="Jacobs-Sera D."/>
            <person name="Hendrix R.W."/>
            <person name="Hatfull G.F."/>
        </authorList>
    </citation>
    <scope>NUCLEOTIDE SEQUENCE [LARGE SCALE GENOMIC DNA]</scope>
    <source>
        <strain evidence="7 8">PUDD_83A45</strain>
    </source>
</reference>
<evidence type="ECO:0000313" key="7">
    <source>
        <dbReference type="EMBL" id="AKV58088.1"/>
    </source>
</evidence>
<evidence type="ECO:0000259" key="6">
    <source>
        <dbReference type="Pfam" id="PF25990"/>
    </source>
</evidence>
<evidence type="ECO:0000313" key="8">
    <source>
        <dbReference type="Proteomes" id="UP000060016"/>
    </source>
</evidence>
<evidence type="ECO:0000256" key="2">
    <source>
        <dbReference type="ARBA" id="ARBA00023054"/>
    </source>
</evidence>
<dbReference type="Pfam" id="PF25990">
    <property type="entry name" value="Beta-barrel_YknX"/>
    <property type="match status" value="1"/>
</dbReference>
<keyword evidence="2 3" id="KW-0175">Coiled coil</keyword>
<protein>
    <recommendedName>
        <fullName evidence="6">YknX-like beta-barrel domain-containing protein</fullName>
    </recommendedName>
</protein>
<dbReference type="AlphaFoldDB" id="A0A0K1R9L5"/>
<feature type="compositionally biased region" description="Basic and acidic residues" evidence="4">
    <location>
        <begin position="506"/>
        <end position="530"/>
    </location>
</feature>
<dbReference type="InterPro" id="IPR058636">
    <property type="entry name" value="Beta-barrel_YknX"/>
</dbReference>
<evidence type="ECO:0000256" key="3">
    <source>
        <dbReference type="SAM" id="Coils"/>
    </source>
</evidence>
<feature type="coiled-coil region" evidence="3">
    <location>
        <begin position="98"/>
        <end position="167"/>
    </location>
</feature>
<keyword evidence="8" id="KW-1185">Reference proteome</keyword>
<dbReference type="Gene3D" id="1.10.287.470">
    <property type="entry name" value="Helix hairpin bin"/>
    <property type="match status" value="1"/>
</dbReference>
<organism evidence="7 8">
    <name type="scientific">Corynebacterium riegelii</name>
    <dbReference type="NCBI Taxonomy" id="156976"/>
    <lineage>
        <taxon>Bacteria</taxon>
        <taxon>Bacillati</taxon>
        <taxon>Actinomycetota</taxon>
        <taxon>Actinomycetes</taxon>
        <taxon>Mycobacteriales</taxon>
        <taxon>Corynebacteriaceae</taxon>
        <taxon>Corynebacterium</taxon>
    </lineage>
</organism>
<accession>A0A0K1R9L5</accession>
<dbReference type="RefSeq" id="WP_052203678.1">
    <property type="nucleotide sequence ID" value="NZ_CP012342.1"/>
</dbReference>
<evidence type="ECO:0000256" key="1">
    <source>
        <dbReference type="ARBA" id="ARBA00004196"/>
    </source>
</evidence>
<dbReference type="PANTHER" id="PTHR32347:SF23">
    <property type="entry name" value="BLL5650 PROTEIN"/>
    <property type="match status" value="1"/>
</dbReference>
<feature type="domain" description="YknX-like beta-barrel" evidence="6">
    <location>
        <begin position="321"/>
        <end position="406"/>
    </location>
</feature>
<dbReference type="STRING" id="156976.AK829_01685"/>
<dbReference type="Proteomes" id="UP000060016">
    <property type="component" value="Chromosome"/>
</dbReference>
<sequence>MAKRQHIKRTTAAIIVAGSLLAASCGVGGGENGAAGDGLAPGDYTIASAEGVTDSVVVNGTIAPVRAVSITTPLQSEVRTIAVAPGDRVQVEQFLAAMDTEQLERQLAVQERQQANAQAEAQAGVEQAQAQLNALNQSLNDGTNPTIRQAQAQVDQAQAAYDAAVAANGGPRLVRISSRIGDMFGAYLYPEQVPPPFQLPGVESAPAPAPAPAPAAPNVPAVGAAVGVEEAYAALQDAKANLAAARAQVEQERSQLQAQVNSASRQAEMAQLEAGDGTLEYQVKEATIYSPINGVVTSVDVQEGDIPQGRVLSLADDSRLLIRAELREADVPNVAKGNRVVFTSTATGKKEFAGRVTRISPAAATPSDPKNAMQGGGDAAVVFPVEIEVTGDTEGLLLGGTARAEIITAESDNALNVPADAVFEEDGKKQILVLATDSEDARSGKVEVRTVETGASNDIDIAITGGELKAGDIVINWPEDYKDRVGETVEITDDGFDPADVAAARDGIDKAEADKAEEAGKADKADAAAN</sequence>
<dbReference type="SUPFAM" id="SSF111369">
    <property type="entry name" value="HlyD-like secretion proteins"/>
    <property type="match status" value="1"/>
</dbReference>
<dbReference type="PATRIC" id="fig|156976.3.peg.330"/>
<dbReference type="PROSITE" id="PS51257">
    <property type="entry name" value="PROKAR_LIPOPROTEIN"/>
    <property type="match status" value="1"/>
</dbReference>
<proteinExistence type="predicted"/>
<feature type="region of interest" description="Disordered" evidence="4">
    <location>
        <begin position="505"/>
        <end position="530"/>
    </location>
</feature>
<evidence type="ECO:0000256" key="4">
    <source>
        <dbReference type="SAM" id="MobiDB-lite"/>
    </source>
</evidence>
<dbReference type="Gene3D" id="2.40.420.20">
    <property type="match status" value="1"/>
</dbReference>
<feature type="signal peptide" evidence="5">
    <location>
        <begin position="1"/>
        <end position="22"/>
    </location>
</feature>
<dbReference type="PANTHER" id="PTHR32347">
    <property type="entry name" value="EFFLUX SYSTEM COMPONENT YKNX-RELATED"/>
    <property type="match status" value="1"/>
</dbReference>
<gene>
    <name evidence="7" type="ORF">AK829_01685</name>
</gene>
<dbReference type="EMBL" id="CP012342">
    <property type="protein sequence ID" value="AKV58088.1"/>
    <property type="molecule type" value="Genomic_DNA"/>
</dbReference>
<dbReference type="Gene3D" id="2.40.30.170">
    <property type="match status" value="1"/>
</dbReference>
<dbReference type="Gene3D" id="2.40.50.100">
    <property type="match status" value="1"/>
</dbReference>
<dbReference type="KEGG" id="crie:AK829_01685"/>
<feature type="chain" id="PRO_5005468093" description="YknX-like beta-barrel domain-containing protein" evidence="5">
    <location>
        <begin position="23"/>
        <end position="530"/>
    </location>
</feature>
<name>A0A0K1R9L5_9CORY</name>
<keyword evidence="5" id="KW-0732">Signal</keyword>
<feature type="coiled-coil region" evidence="3">
    <location>
        <begin position="228"/>
        <end position="273"/>
    </location>
</feature>